<dbReference type="Proteomes" id="UP001634007">
    <property type="component" value="Unassembled WGS sequence"/>
</dbReference>
<evidence type="ECO:0000313" key="2">
    <source>
        <dbReference type="Proteomes" id="UP001634007"/>
    </source>
</evidence>
<dbReference type="EMBL" id="JBJKBG010000004">
    <property type="protein sequence ID" value="KAL3741581.1"/>
    <property type="molecule type" value="Genomic_DNA"/>
</dbReference>
<name>A0ABD3KW78_EUCGL</name>
<sequence length="95" mass="10650">MALSSDKANTLLETMSTYFFKDLDDDESVSFVVLPVRWTDEDGSKEHTVAGAAVKETVFLHGTTDNGLRKIYREIKSWKGGHARWSRVRTATGNV</sequence>
<evidence type="ECO:0000313" key="1">
    <source>
        <dbReference type="EMBL" id="KAL3741581.1"/>
    </source>
</evidence>
<comment type="caution">
    <text evidence="1">The sequence shown here is derived from an EMBL/GenBank/DDBJ whole genome shotgun (WGS) entry which is preliminary data.</text>
</comment>
<dbReference type="AlphaFoldDB" id="A0ABD3KW78"/>
<dbReference type="PANTHER" id="PTHR46235">
    <property type="entry name" value="PHD FINGER-CONTAINING PROTEIN DDB_G0268158"/>
    <property type="match status" value="1"/>
</dbReference>
<reference evidence="1 2" key="1">
    <citation type="submission" date="2024-11" db="EMBL/GenBank/DDBJ databases">
        <title>Chromosome-level genome assembly of Eucalyptus globulus Labill. provides insights into its genome evolution.</title>
        <authorList>
            <person name="Li X."/>
        </authorList>
    </citation>
    <scope>NUCLEOTIDE SEQUENCE [LARGE SCALE GENOMIC DNA]</scope>
    <source>
        <strain evidence="1">CL2024</strain>
        <tissue evidence="1">Fresh tender leaves</tissue>
    </source>
</reference>
<proteinExistence type="predicted"/>
<protein>
    <submittedName>
        <fullName evidence="1">Uncharacterized protein</fullName>
    </submittedName>
</protein>
<organism evidence="1 2">
    <name type="scientific">Eucalyptus globulus</name>
    <name type="common">Tasmanian blue gum</name>
    <dbReference type="NCBI Taxonomy" id="34317"/>
    <lineage>
        <taxon>Eukaryota</taxon>
        <taxon>Viridiplantae</taxon>
        <taxon>Streptophyta</taxon>
        <taxon>Embryophyta</taxon>
        <taxon>Tracheophyta</taxon>
        <taxon>Spermatophyta</taxon>
        <taxon>Magnoliopsida</taxon>
        <taxon>eudicotyledons</taxon>
        <taxon>Gunneridae</taxon>
        <taxon>Pentapetalae</taxon>
        <taxon>rosids</taxon>
        <taxon>malvids</taxon>
        <taxon>Myrtales</taxon>
        <taxon>Myrtaceae</taxon>
        <taxon>Myrtoideae</taxon>
        <taxon>Eucalypteae</taxon>
        <taxon>Eucalyptus</taxon>
    </lineage>
</organism>
<dbReference type="PANTHER" id="PTHR46235:SF3">
    <property type="entry name" value="PHD FINGER-CONTAINING PROTEIN DDB_G0268158"/>
    <property type="match status" value="1"/>
</dbReference>
<gene>
    <name evidence="1" type="ORF">ACJRO7_017100</name>
</gene>
<accession>A0ABD3KW78</accession>
<keyword evidence="2" id="KW-1185">Reference proteome</keyword>